<dbReference type="InterPro" id="IPR036034">
    <property type="entry name" value="PDZ_sf"/>
</dbReference>
<dbReference type="RefSeq" id="WP_379496337.1">
    <property type="nucleotide sequence ID" value="NZ_JBHSAO010000006.1"/>
</dbReference>
<sequence length="402" mass="44634">MAEAWLIEITKGVGRLFMNPIVYWTILLILLAGYKRIKQERIDFGSKVFDIFSEWKSTLGVSLISGLVLSIITIGTGIVFSYESIVLLAIITIILSLTLRFTLLSPSYTIGLTFLLLLFLPSMLESQTVIDAELISETNFTGLALLAGLLIAVEAILIDRVKRSETYPSIALSDRGIWVGQHRIKKLSVIPFFVIVPNGLISPFAPWWPYFAIGEASYSLVLIPFLIGFDYLAKGHEPMQATRKISKFNGLLGTGIVLMATGSIFIPSLSIVAIVLAIIGKEYLNYKYRVGDRLRRPFFQPQEKGLKVVGIIPSTPAARLEVYPGETIAKVNGQKISTETEFYKALQGSGAFFKLDVLDDRQEVRFVQGALYEGDHHELGLLFSSAPYRQKNAKKTKTKISG</sequence>
<dbReference type="Proteomes" id="UP001595772">
    <property type="component" value="Unassembled WGS sequence"/>
</dbReference>
<feature type="transmembrane region" description="Helical" evidence="1">
    <location>
        <begin position="189"/>
        <end position="210"/>
    </location>
</feature>
<feature type="transmembrane region" description="Helical" evidence="1">
    <location>
        <begin position="85"/>
        <end position="103"/>
    </location>
</feature>
<dbReference type="SUPFAM" id="SSF50156">
    <property type="entry name" value="PDZ domain-like"/>
    <property type="match status" value="1"/>
</dbReference>
<evidence type="ECO:0000313" key="3">
    <source>
        <dbReference type="Proteomes" id="UP001595772"/>
    </source>
</evidence>
<feature type="transmembrane region" description="Helical" evidence="1">
    <location>
        <begin position="110"/>
        <end position="128"/>
    </location>
</feature>
<feature type="transmembrane region" description="Helical" evidence="1">
    <location>
        <begin position="21"/>
        <end position="37"/>
    </location>
</feature>
<keyword evidence="1" id="KW-0472">Membrane</keyword>
<protein>
    <submittedName>
        <fullName evidence="2">PDZ domain-containing protein</fullName>
    </submittedName>
</protein>
<feature type="transmembrane region" description="Helical" evidence="1">
    <location>
        <begin position="254"/>
        <end position="279"/>
    </location>
</feature>
<keyword evidence="1" id="KW-1133">Transmembrane helix</keyword>
<dbReference type="EMBL" id="JBHSAO010000006">
    <property type="protein sequence ID" value="MFC4023838.1"/>
    <property type="molecule type" value="Genomic_DNA"/>
</dbReference>
<gene>
    <name evidence="2" type="ORF">ACFOUV_08540</name>
</gene>
<organism evidence="2 3">
    <name type="scientific">Oceanobacillus longus</name>
    <dbReference type="NCBI Taxonomy" id="930120"/>
    <lineage>
        <taxon>Bacteria</taxon>
        <taxon>Bacillati</taxon>
        <taxon>Bacillota</taxon>
        <taxon>Bacilli</taxon>
        <taxon>Bacillales</taxon>
        <taxon>Bacillaceae</taxon>
        <taxon>Oceanobacillus</taxon>
    </lineage>
</organism>
<dbReference type="Gene3D" id="2.30.42.10">
    <property type="match status" value="1"/>
</dbReference>
<keyword evidence="1" id="KW-0812">Transmembrane</keyword>
<feature type="transmembrane region" description="Helical" evidence="1">
    <location>
        <begin position="58"/>
        <end position="79"/>
    </location>
</feature>
<keyword evidence="3" id="KW-1185">Reference proteome</keyword>
<name>A0ABV8GVC8_9BACI</name>
<evidence type="ECO:0000256" key="1">
    <source>
        <dbReference type="SAM" id="Phobius"/>
    </source>
</evidence>
<evidence type="ECO:0000313" key="2">
    <source>
        <dbReference type="EMBL" id="MFC4023838.1"/>
    </source>
</evidence>
<reference evidence="3" key="1">
    <citation type="journal article" date="2019" name="Int. J. Syst. Evol. Microbiol.">
        <title>The Global Catalogue of Microorganisms (GCM) 10K type strain sequencing project: providing services to taxonomists for standard genome sequencing and annotation.</title>
        <authorList>
            <consortium name="The Broad Institute Genomics Platform"/>
            <consortium name="The Broad Institute Genome Sequencing Center for Infectious Disease"/>
            <person name="Wu L."/>
            <person name="Ma J."/>
        </authorList>
    </citation>
    <scope>NUCLEOTIDE SEQUENCE [LARGE SCALE GENOMIC DNA]</scope>
    <source>
        <strain evidence="3">IBRC-M 10703</strain>
    </source>
</reference>
<accession>A0ABV8GVC8</accession>
<feature type="transmembrane region" description="Helical" evidence="1">
    <location>
        <begin position="140"/>
        <end position="158"/>
    </location>
</feature>
<proteinExistence type="predicted"/>
<comment type="caution">
    <text evidence="2">The sequence shown here is derived from an EMBL/GenBank/DDBJ whole genome shotgun (WGS) entry which is preliminary data.</text>
</comment>